<dbReference type="RefSeq" id="WP_075739007.1">
    <property type="nucleotide sequence ID" value="NZ_CP016076.1"/>
</dbReference>
<dbReference type="KEGG" id="acad:UA74_03945"/>
<accession>A0AAC9L822</accession>
<evidence type="ECO:0000313" key="1">
    <source>
        <dbReference type="EMBL" id="APU12868.1"/>
    </source>
</evidence>
<dbReference type="AlphaFoldDB" id="A0AAC9L822"/>
<evidence type="ECO:0000313" key="2">
    <source>
        <dbReference type="Proteomes" id="UP000185511"/>
    </source>
</evidence>
<organism evidence="1 2">
    <name type="scientific">Actinoalloteichus fjordicus</name>
    <dbReference type="NCBI Taxonomy" id="1612552"/>
    <lineage>
        <taxon>Bacteria</taxon>
        <taxon>Bacillati</taxon>
        <taxon>Actinomycetota</taxon>
        <taxon>Actinomycetes</taxon>
        <taxon>Pseudonocardiales</taxon>
        <taxon>Pseudonocardiaceae</taxon>
        <taxon>Actinoalloteichus</taxon>
    </lineage>
</organism>
<name>A0AAC9L822_9PSEU</name>
<dbReference type="Proteomes" id="UP000185511">
    <property type="component" value="Chromosome"/>
</dbReference>
<reference evidence="2" key="1">
    <citation type="submission" date="2016-06" db="EMBL/GenBank/DDBJ databases">
        <title>Complete genome sequence of Actinoalloteichus fjordicus DSM 46855 (=ADI127-17), type strain of the new species Actinoalloteichus fjordicus.</title>
        <authorList>
            <person name="Ruckert C."/>
            <person name="Nouioui I."/>
            <person name="Willmese J."/>
            <person name="van Wezel G."/>
            <person name="Klenk H.-P."/>
            <person name="Kalinowski J."/>
            <person name="Zotchev S.B."/>
        </authorList>
    </citation>
    <scope>NUCLEOTIDE SEQUENCE [LARGE SCALE GENOMIC DNA]</scope>
    <source>
        <strain evidence="2">ADI127-7</strain>
    </source>
</reference>
<protein>
    <submittedName>
        <fullName evidence="1">Uncharacterized protein</fullName>
    </submittedName>
</protein>
<sequence>MTEEREIADEPRLIEQVTLPTVGLVCQRHAIFVNTGETLPAEGEAALALCGVRVTLGPAPEEMLPGVPAEVVDCADCQGIIWDEPDPRPAHARPRLYIRRVGTVPVHIVDVEGLTATTMTSLCRTVFHLGEALEQLAPGAGAPCTGCLLASLSRPALLAP</sequence>
<gene>
    <name evidence="1" type="ORF">UA74_03945</name>
</gene>
<keyword evidence="2" id="KW-1185">Reference proteome</keyword>
<proteinExistence type="predicted"/>
<dbReference type="EMBL" id="CP016076">
    <property type="protein sequence ID" value="APU12868.1"/>
    <property type="molecule type" value="Genomic_DNA"/>
</dbReference>